<name>X1TUL8_9ZZZZ</name>
<dbReference type="AlphaFoldDB" id="X1TUL8"/>
<dbReference type="EMBL" id="BARW01023056">
    <property type="protein sequence ID" value="GAI91260.1"/>
    <property type="molecule type" value="Genomic_DNA"/>
</dbReference>
<dbReference type="Gene3D" id="3.90.550.10">
    <property type="entry name" value="Spore Coat Polysaccharide Biosynthesis Protein SpsA, Chain A"/>
    <property type="match status" value="1"/>
</dbReference>
<accession>X1TUL8</accession>
<dbReference type="SUPFAM" id="SSF53448">
    <property type="entry name" value="Nucleotide-diphospho-sugar transferases"/>
    <property type="match status" value="1"/>
</dbReference>
<protein>
    <recommendedName>
        <fullName evidence="1">Nucleotidyl transferase domain-containing protein</fullName>
    </recommendedName>
</protein>
<evidence type="ECO:0000313" key="2">
    <source>
        <dbReference type="EMBL" id="GAI91260.1"/>
    </source>
</evidence>
<reference evidence="2" key="1">
    <citation type="journal article" date="2014" name="Front. Microbiol.">
        <title>High frequency of phylogenetically diverse reductive dehalogenase-homologous genes in deep subseafloor sedimentary metagenomes.</title>
        <authorList>
            <person name="Kawai M."/>
            <person name="Futagami T."/>
            <person name="Toyoda A."/>
            <person name="Takaki Y."/>
            <person name="Nishi S."/>
            <person name="Hori S."/>
            <person name="Arai W."/>
            <person name="Tsubouchi T."/>
            <person name="Morono Y."/>
            <person name="Uchiyama I."/>
            <person name="Ito T."/>
            <person name="Fujiyama A."/>
            <person name="Inagaki F."/>
            <person name="Takami H."/>
        </authorList>
    </citation>
    <scope>NUCLEOTIDE SEQUENCE</scope>
    <source>
        <strain evidence="2">Expedition CK06-06</strain>
    </source>
</reference>
<feature type="non-terminal residue" evidence="2">
    <location>
        <position position="115"/>
    </location>
</feature>
<dbReference type="InterPro" id="IPR029044">
    <property type="entry name" value="Nucleotide-diphossugar_trans"/>
</dbReference>
<proteinExistence type="predicted"/>
<dbReference type="InterPro" id="IPR050486">
    <property type="entry name" value="Mannose-1P_guanyltransferase"/>
</dbReference>
<dbReference type="PANTHER" id="PTHR22572">
    <property type="entry name" value="SUGAR-1-PHOSPHATE GUANYL TRANSFERASE"/>
    <property type="match status" value="1"/>
</dbReference>
<feature type="domain" description="Nucleotidyl transferase" evidence="1">
    <location>
        <begin position="3"/>
        <end position="114"/>
    </location>
</feature>
<dbReference type="InterPro" id="IPR005835">
    <property type="entry name" value="NTP_transferase_dom"/>
</dbReference>
<evidence type="ECO:0000259" key="1">
    <source>
        <dbReference type="Pfam" id="PF00483"/>
    </source>
</evidence>
<gene>
    <name evidence="2" type="ORF">S12H4_38321</name>
</gene>
<sequence length="115" mass="12827">MNALILSAGLGNRLRPMTDFVPKPLLPIVDCPVIGINIARLLNFDIKTFGFNLFYKPNMIKKFLQKSLANTYTVIEQKLKGTGGALLNFKEFLKGDFIVHNCDIITNIDLTEAIA</sequence>
<organism evidence="2">
    <name type="scientific">marine sediment metagenome</name>
    <dbReference type="NCBI Taxonomy" id="412755"/>
    <lineage>
        <taxon>unclassified sequences</taxon>
        <taxon>metagenomes</taxon>
        <taxon>ecological metagenomes</taxon>
    </lineage>
</organism>
<comment type="caution">
    <text evidence="2">The sequence shown here is derived from an EMBL/GenBank/DDBJ whole genome shotgun (WGS) entry which is preliminary data.</text>
</comment>
<dbReference type="Pfam" id="PF00483">
    <property type="entry name" value="NTP_transferase"/>
    <property type="match status" value="1"/>
</dbReference>